<keyword evidence="1 8" id="KW-0808">Transferase</keyword>
<dbReference type="InterPro" id="IPR004805">
    <property type="entry name" value="DnaE2/DnaE/PolC"/>
</dbReference>
<dbReference type="Pfam" id="PF07733">
    <property type="entry name" value="DNA_pol3_alpha"/>
    <property type="match status" value="1"/>
</dbReference>
<organism evidence="8 9">
    <name type="scientific">Candidatus Hydrogenisulfobacillus filiaventi</name>
    <dbReference type="NCBI Taxonomy" id="2707344"/>
    <lineage>
        <taxon>Bacteria</taxon>
        <taxon>Bacillati</taxon>
        <taxon>Bacillota</taxon>
        <taxon>Clostridia</taxon>
        <taxon>Eubacteriales</taxon>
        <taxon>Clostridiales Family XVII. Incertae Sedis</taxon>
        <taxon>Candidatus Hydrogenisulfobacillus</taxon>
    </lineage>
</organism>
<accession>A0A6F8ZFJ3</accession>
<dbReference type="Pfam" id="PF17657">
    <property type="entry name" value="DNA_pol3_finger"/>
    <property type="match status" value="1"/>
</dbReference>
<evidence type="ECO:0000256" key="5">
    <source>
        <dbReference type="SAM" id="MobiDB-lite"/>
    </source>
</evidence>
<feature type="region of interest" description="Disordered" evidence="5">
    <location>
        <begin position="812"/>
        <end position="835"/>
    </location>
</feature>
<dbReference type="InterPro" id="IPR040982">
    <property type="entry name" value="DNA_pol3_finger"/>
</dbReference>
<name>A0A6F8ZFJ3_9FIRM</name>
<evidence type="ECO:0000259" key="6">
    <source>
        <dbReference type="Pfam" id="PF07733"/>
    </source>
</evidence>
<evidence type="ECO:0000256" key="4">
    <source>
        <dbReference type="ARBA" id="ARBA00022932"/>
    </source>
</evidence>
<dbReference type="KEGG" id="hfv:R50_1009"/>
<dbReference type="GO" id="GO:0008408">
    <property type="term" value="F:3'-5' exonuclease activity"/>
    <property type="evidence" value="ECO:0007669"/>
    <property type="project" value="InterPro"/>
</dbReference>
<dbReference type="EMBL" id="LR778114">
    <property type="protein sequence ID" value="CAB1128515.1"/>
    <property type="molecule type" value="Genomic_DNA"/>
</dbReference>
<dbReference type="Gene3D" id="1.10.10.1600">
    <property type="entry name" value="Bacterial DNA polymerase III alpha subunit, thumb domain"/>
    <property type="match status" value="1"/>
</dbReference>
<dbReference type="EC" id="2.7.7.7" evidence="8"/>
<keyword evidence="9" id="KW-1185">Reference proteome</keyword>
<dbReference type="AlphaFoldDB" id="A0A6F8ZFJ3"/>
<feature type="domain" description="Bacterial DNA polymerase III alpha subunit NTPase" evidence="6">
    <location>
        <begin position="230"/>
        <end position="483"/>
    </location>
</feature>
<dbReference type="NCBIfam" id="TIGR00594">
    <property type="entry name" value="polc"/>
    <property type="match status" value="1"/>
</dbReference>
<keyword evidence="4" id="KW-0239">DNA-directed DNA polymerase</keyword>
<dbReference type="PANTHER" id="PTHR32294">
    <property type="entry name" value="DNA POLYMERASE III SUBUNIT ALPHA"/>
    <property type="match status" value="1"/>
</dbReference>
<proteinExistence type="predicted"/>
<evidence type="ECO:0000313" key="8">
    <source>
        <dbReference type="EMBL" id="CAB1128515.1"/>
    </source>
</evidence>
<dbReference type="GO" id="GO:0006260">
    <property type="term" value="P:DNA replication"/>
    <property type="evidence" value="ECO:0007669"/>
    <property type="project" value="UniProtKB-KW"/>
</dbReference>
<reference evidence="8 9" key="1">
    <citation type="submission" date="2020-02" db="EMBL/GenBank/DDBJ databases">
        <authorList>
            <person name="Hogendoorn C."/>
        </authorList>
    </citation>
    <scope>NUCLEOTIDE SEQUENCE [LARGE SCALE GENOMIC DNA]</scope>
    <source>
        <strain evidence="8">R501</strain>
    </source>
</reference>
<evidence type="ECO:0000256" key="1">
    <source>
        <dbReference type="ARBA" id="ARBA00022679"/>
    </source>
</evidence>
<keyword evidence="2 8" id="KW-0548">Nucleotidyltransferase</keyword>
<gene>
    <name evidence="8" type="ORF">R50_1009</name>
</gene>
<evidence type="ECO:0000259" key="7">
    <source>
        <dbReference type="Pfam" id="PF17657"/>
    </source>
</evidence>
<dbReference type="GO" id="GO:0003887">
    <property type="term" value="F:DNA-directed DNA polymerase activity"/>
    <property type="evidence" value="ECO:0007669"/>
    <property type="project" value="UniProtKB-KW"/>
</dbReference>
<evidence type="ECO:0000313" key="9">
    <source>
        <dbReference type="Proteomes" id="UP000503399"/>
    </source>
</evidence>
<evidence type="ECO:0000256" key="2">
    <source>
        <dbReference type="ARBA" id="ARBA00022695"/>
    </source>
</evidence>
<feature type="domain" description="DNA polymerase III alpha subunit finger" evidence="7">
    <location>
        <begin position="486"/>
        <end position="636"/>
    </location>
</feature>
<keyword evidence="3" id="KW-0235">DNA replication</keyword>
<dbReference type="InterPro" id="IPR041931">
    <property type="entry name" value="DNA_pol3_alpha_thumb_dom"/>
</dbReference>
<sequence>MTGVAAGPLLGLRSPYVPGRALLDLDQALEAAAARGWRLVALADDPALPAGVAFWRAARARGLVPYLAVERLLLGAGGARPVHLWAGGEAGWRVLCRLALEPDPLPWDRVRPWLGRALWVSGEPGALPPGPGVRAEFEPGQAVPEGPALAVWWAAFRDPADLEAYRVLAALHSRRPDPRARPVVARAALAAACRGCREEMPFDPPELPDSRPKLPRFLPGAEVAAELALLEGRVRTGARRRWGPGWPQREGLRSRLEQELEVIGALGFAGYFLIVEDLVNEARRLGIRVGPGRGSAAGSAVAYALGITAIDPLRYGLRFERFLNPDRKGLPDIDLDFADARRLELVEYLRRRWTPERTAQIGTWGTFGPRAVLRDLGRWGGVPAPLVEAAVRTLPAVGGRLADGGADLERALARWPTARPWLDLARRLEGLPRHASVHAAGVVITPGPLWDFLPVRQAEGGFVTAPDRAGVEALGLLKLDLLGLRTLSVLDAVEEGVRAAGAEPPALGAAPPDDPETLALLGAGDTEGVFQLDSAGVRDLLRRMRPRHLEEVMAVVALYRPGPMTMIPEYLERRRSGVPPGDPLAGVCRDTYGVLVYQEQLMQLAQELAGFSPGEADALRRAVSKKDHALLEELGGRLRAALAAAGLGEAEVAALWARIAAFGDYGFNKAHAAGYGLLAYHLAYLKAHHPLEFWSAQLAGIRDSDRLAAALRACVQSGITVLRPRLDRPQPGRPFRPAGPAALQAGLAVIRGLGEAHARLVAEELDRNGPFVSRAEAARRLLPRLGARAWAALEAAGALPAEGEVPAAGTAGGQLSLFGEAPGPAAPAPAGPDDGTAFGFPWPEPAGVWVVKLAGSGTAAALEGLAAVARAWPGGWSWVQVVGRGRGRRLPLPGAAGDPRVRQAALGVAGVEGCVAQIRPNGPVPPVS</sequence>
<protein>
    <submittedName>
        <fullName evidence="8">DNA polymerase III alpha subunit</fullName>
        <ecNumber evidence="8">2.7.7.7</ecNumber>
    </submittedName>
</protein>
<dbReference type="InterPro" id="IPR011708">
    <property type="entry name" value="DNA_pol3_alpha_NTPase_dom"/>
</dbReference>
<evidence type="ECO:0000256" key="3">
    <source>
        <dbReference type="ARBA" id="ARBA00022705"/>
    </source>
</evidence>
<dbReference type="Proteomes" id="UP000503399">
    <property type="component" value="Chromosome"/>
</dbReference>